<dbReference type="Proteomes" id="UP000291422">
    <property type="component" value="Unassembled WGS sequence"/>
</dbReference>
<protein>
    <recommendedName>
        <fullName evidence="2">Amidohydrolase-related domain-containing protein</fullName>
    </recommendedName>
</protein>
<evidence type="ECO:0000313" key="4">
    <source>
        <dbReference type="Proteomes" id="UP000291422"/>
    </source>
</evidence>
<dbReference type="AlphaFoldDB" id="A0A4Q4NN92"/>
<dbReference type="Gene3D" id="2.30.40.10">
    <property type="entry name" value="Urease, subunit C, domain 1"/>
    <property type="match status" value="1"/>
</dbReference>
<dbReference type="InterPro" id="IPR032466">
    <property type="entry name" value="Metal_Hydrolase"/>
</dbReference>
<sequence>MIMTAADRLPSRLFTHATIITVNKSREVILDGAILIEHGRIAALGKTVDLVDQLNSNKDRDIEIIECKNRIIIPGLVNTHAHLAQSLLRGLAEDLPLHNWLCDAIWPLEANYAEDDGYVASMLTIAEMLKTGTTCFLEAMLTHRSGLENVVRAVEESGIRACLASFPGKLIKAAESNPKLNMKDARDRDVDSMSVAAASSAYEKYHGSLNDRLHMWFAAGTPRGSPMAAHAAIGEAARAHGIGLTMHCAEAPKDLTIYRDYYQCSPFEFCRDAQLTGSKTVFAHCVHPDPVAGDFEILSESKSTVSHNPTSNLKLGSGVAPIPDMVAKGVNVALGTDGAPCNNTYDMFREMHLASILHGGVRQNAGVLSAYDVLEFATINGARALGLEAEIGSLEVGKKADVVIVEPKGASCTPWDPAEQNAGGMDPVTVLVNSSGANVDTVIVDGQLLVSSGKLLHVDESKIIQGAKTSVADIRKRSGVGARNHMSLKYT</sequence>
<dbReference type="PANTHER" id="PTHR43794:SF11">
    <property type="entry name" value="AMIDOHYDROLASE-RELATED DOMAIN-CONTAINING PROTEIN"/>
    <property type="match status" value="1"/>
</dbReference>
<dbReference type="PANTHER" id="PTHR43794">
    <property type="entry name" value="AMINOHYDROLASE SSNA-RELATED"/>
    <property type="match status" value="1"/>
</dbReference>
<dbReference type="CDD" id="cd01298">
    <property type="entry name" value="ATZ_TRZ_like"/>
    <property type="match status" value="1"/>
</dbReference>
<dbReference type="Pfam" id="PF01979">
    <property type="entry name" value="Amidohydro_1"/>
    <property type="match status" value="1"/>
</dbReference>
<reference evidence="4" key="1">
    <citation type="journal article" date="2019" name="bioRxiv">
        <title>Genomics, evolutionary history and diagnostics of the Alternaria alternata species group including apple and Asian pear pathotypes.</title>
        <authorList>
            <person name="Armitage A.D."/>
            <person name="Cockerton H.M."/>
            <person name="Sreenivasaprasad S."/>
            <person name="Woodhall J.W."/>
            <person name="Lane C.R."/>
            <person name="Harrison R.J."/>
            <person name="Clarkson J.P."/>
        </authorList>
    </citation>
    <scope>NUCLEOTIDE SEQUENCE [LARGE SCALE GENOMIC DNA]</scope>
    <source>
        <strain evidence="4">FERA 1177</strain>
    </source>
</reference>
<evidence type="ECO:0000313" key="3">
    <source>
        <dbReference type="EMBL" id="RYN80106.1"/>
    </source>
</evidence>
<accession>A0A4Q4NN92</accession>
<dbReference type="InterPro" id="IPR006680">
    <property type="entry name" value="Amidohydro-rel"/>
</dbReference>
<dbReference type="Gene3D" id="3.20.20.140">
    <property type="entry name" value="Metal-dependent hydrolases"/>
    <property type="match status" value="1"/>
</dbReference>
<gene>
    <name evidence="3" type="ORF">AA0117_g3046</name>
</gene>
<dbReference type="VEuPathDB" id="FungiDB:CC77DRAFT_1025296"/>
<name>A0A4Q4NN92_ALTAL</name>
<organism evidence="3 4">
    <name type="scientific">Alternaria alternata</name>
    <name type="common">Alternaria rot fungus</name>
    <name type="synonym">Torula alternata</name>
    <dbReference type="NCBI Taxonomy" id="5599"/>
    <lineage>
        <taxon>Eukaryota</taxon>
        <taxon>Fungi</taxon>
        <taxon>Dikarya</taxon>
        <taxon>Ascomycota</taxon>
        <taxon>Pezizomycotina</taxon>
        <taxon>Dothideomycetes</taxon>
        <taxon>Pleosporomycetidae</taxon>
        <taxon>Pleosporales</taxon>
        <taxon>Pleosporineae</taxon>
        <taxon>Pleosporaceae</taxon>
        <taxon>Alternaria</taxon>
        <taxon>Alternaria sect. Alternaria</taxon>
        <taxon>Alternaria alternata complex</taxon>
    </lineage>
</organism>
<evidence type="ECO:0000256" key="1">
    <source>
        <dbReference type="ARBA" id="ARBA00022801"/>
    </source>
</evidence>
<dbReference type="InterPro" id="IPR050287">
    <property type="entry name" value="MTA/SAH_deaminase"/>
</dbReference>
<dbReference type="SUPFAM" id="SSF51556">
    <property type="entry name" value="Metallo-dependent hydrolases"/>
    <property type="match status" value="1"/>
</dbReference>
<dbReference type="GO" id="GO:0016810">
    <property type="term" value="F:hydrolase activity, acting on carbon-nitrogen (but not peptide) bonds"/>
    <property type="evidence" value="ECO:0007669"/>
    <property type="project" value="InterPro"/>
</dbReference>
<proteinExistence type="predicted"/>
<comment type="caution">
    <text evidence="3">The sequence shown here is derived from an EMBL/GenBank/DDBJ whole genome shotgun (WGS) entry which is preliminary data.</text>
</comment>
<feature type="domain" description="Amidohydrolase-related" evidence="2">
    <location>
        <begin position="71"/>
        <end position="448"/>
    </location>
</feature>
<dbReference type="SUPFAM" id="SSF51338">
    <property type="entry name" value="Composite domain of metallo-dependent hydrolases"/>
    <property type="match status" value="1"/>
</dbReference>
<dbReference type="InterPro" id="IPR011059">
    <property type="entry name" value="Metal-dep_hydrolase_composite"/>
</dbReference>
<dbReference type="EMBL" id="PDXD01000004">
    <property type="protein sequence ID" value="RYN80106.1"/>
    <property type="molecule type" value="Genomic_DNA"/>
</dbReference>
<keyword evidence="1" id="KW-0378">Hydrolase</keyword>
<evidence type="ECO:0000259" key="2">
    <source>
        <dbReference type="Pfam" id="PF01979"/>
    </source>
</evidence>